<dbReference type="Proteomes" id="UP000742098">
    <property type="component" value="Unassembled WGS sequence"/>
</dbReference>
<reference evidence="1" key="1">
    <citation type="journal article" date="2021" name="PeerJ">
        <title>Extensive microbial diversity within the chicken gut microbiome revealed by metagenomics and culture.</title>
        <authorList>
            <person name="Gilroy R."/>
            <person name="Ravi A."/>
            <person name="Getino M."/>
            <person name="Pursley I."/>
            <person name="Horton D.L."/>
            <person name="Alikhan N.F."/>
            <person name="Baker D."/>
            <person name="Gharbi K."/>
            <person name="Hall N."/>
            <person name="Watson M."/>
            <person name="Adriaenssens E.M."/>
            <person name="Foster-Nyarko E."/>
            <person name="Jarju S."/>
            <person name="Secka A."/>
            <person name="Antonio M."/>
            <person name="Oren A."/>
            <person name="Chaudhuri R.R."/>
            <person name="La Ragione R."/>
            <person name="Hildebrand F."/>
            <person name="Pallen M.J."/>
        </authorList>
    </citation>
    <scope>NUCLEOTIDE SEQUENCE</scope>
    <source>
        <strain evidence="1">6966</strain>
    </source>
</reference>
<protein>
    <submittedName>
        <fullName evidence="1">DUF4843 domain-containing protein</fullName>
    </submittedName>
</protein>
<proteinExistence type="predicted"/>
<comment type="caution">
    <text evidence="1">The sequence shown here is derived from an EMBL/GenBank/DDBJ whole genome shotgun (WGS) entry which is preliminary data.</text>
</comment>
<dbReference type="EMBL" id="DYVS01000216">
    <property type="protein sequence ID" value="HJF71419.1"/>
    <property type="molecule type" value="Genomic_DNA"/>
</dbReference>
<evidence type="ECO:0000313" key="1">
    <source>
        <dbReference type="EMBL" id="HJF71419.1"/>
    </source>
</evidence>
<evidence type="ECO:0000313" key="2">
    <source>
        <dbReference type="Proteomes" id="UP000742098"/>
    </source>
</evidence>
<gene>
    <name evidence="1" type="ORF">K8V05_11765</name>
</gene>
<dbReference type="AlphaFoldDB" id="A0A921KZ70"/>
<organism evidence="1 2">
    <name type="scientific">Butyricimonas virosa</name>
    <dbReference type="NCBI Taxonomy" id="544645"/>
    <lineage>
        <taxon>Bacteria</taxon>
        <taxon>Pseudomonadati</taxon>
        <taxon>Bacteroidota</taxon>
        <taxon>Bacteroidia</taxon>
        <taxon>Bacteroidales</taxon>
        <taxon>Odoribacteraceae</taxon>
        <taxon>Butyricimonas</taxon>
    </lineage>
</organism>
<dbReference type="PROSITE" id="PS51257">
    <property type="entry name" value="PROKAR_LIPOPROTEIN"/>
    <property type="match status" value="1"/>
</dbReference>
<name>A0A921KZ70_9BACT</name>
<reference evidence="1" key="2">
    <citation type="submission" date="2021-09" db="EMBL/GenBank/DDBJ databases">
        <authorList>
            <person name="Gilroy R."/>
        </authorList>
    </citation>
    <scope>NUCLEOTIDE SEQUENCE</scope>
    <source>
        <strain evidence="1">6966</strain>
    </source>
</reference>
<dbReference type="InterPro" id="IPR032299">
    <property type="entry name" value="DUF4843"/>
</dbReference>
<accession>A0A921KZ70</accession>
<sequence length="269" mass="31024">MKLRYLLGMTFAVGLTGGCSTDYMDFKGGNFVQFSSSAEEVYTFAYFSSEKQKDTLNIGIMSIGEVVDYPRTIRFEQVTKEWEYTYDAEDPNKVVDSVYVDMKFPAVKGVHFEAFGGENNELILPANQNEIKVKIVVKREDESLRTEARKLELRLLPSDDFRTGVPKNIVKKITISDKLERPTIWKDTDYTCSIYLGNWSEVKHRFMIDVTGEKWDNDFIKVYIKTGYQPTPEGRFLLQKIKKELEKYNADPANNPPLMDENGHEVVFP</sequence>
<dbReference type="Pfam" id="PF16132">
    <property type="entry name" value="DUF4843"/>
    <property type="match status" value="1"/>
</dbReference>